<dbReference type="OrthoDB" id="1652078at2"/>
<dbReference type="EMBL" id="NGJU01000007">
    <property type="protein sequence ID" value="RST96514.1"/>
    <property type="molecule type" value="Genomic_DNA"/>
</dbReference>
<dbReference type="GO" id="GO:0042802">
    <property type="term" value="F:identical protein binding"/>
    <property type="evidence" value="ECO:0007669"/>
    <property type="project" value="TreeGrafter"/>
</dbReference>
<evidence type="ECO:0000313" key="3">
    <source>
        <dbReference type="EMBL" id="RST96514.1"/>
    </source>
</evidence>
<dbReference type="InterPro" id="IPR036890">
    <property type="entry name" value="HATPase_C_sf"/>
</dbReference>
<dbReference type="Gene3D" id="3.30.565.10">
    <property type="entry name" value="Histidine kinase-like ATPase, C-terminal domain"/>
    <property type="match status" value="1"/>
</dbReference>
<gene>
    <name evidence="3" type="ORF">CBF35_06275</name>
</gene>
<dbReference type="Pfam" id="PF14501">
    <property type="entry name" value="HATPase_c_5"/>
    <property type="match status" value="1"/>
</dbReference>
<dbReference type="AlphaFoldDB" id="A0A429ZS08"/>
<keyword evidence="4" id="KW-1185">Reference proteome</keyword>
<dbReference type="SUPFAM" id="SSF55874">
    <property type="entry name" value="ATPase domain of HSP90 chaperone/DNA topoisomerase II/histidine kinase"/>
    <property type="match status" value="1"/>
</dbReference>
<reference evidence="3 4" key="1">
    <citation type="submission" date="2017-05" db="EMBL/GenBank/DDBJ databases">
        <title>Vagococcus spp. assemblies.</title>
        <authorList>
            <person name="Gulvik C.A."/>
        </authorList>
    </citation>
    <scope>NUCLEOTIDE SEQUENCE [LARGE SCALE GENOMIC DNA]</scope>
    <source>
        <strain evidence="3 4">NCFB 2777</strain>
    </source>
</reference>
<dbReference type="GeneID" id="98567971"/>
<feature type="transmembrane region" description="Helical" evidence="1">
    <location>
        <begin position="116"/>
        <end position="136"/>
    </location>
</feature>
<feature type="transmembrane region" description="Helical" evidence="1">
    <location>
        <begin position="37"/>
        <end position="66"/>
    </location>
</feature>
<feature type="transmembrane region" description="Helical" evidence="1">
    <location>
        <begin position="78"/>
        <end position="96"/>
    </location>
</feature>
<sequence>MFVDPIIMYLIYGHLFIFTAIYFLLDPGLPRNRSTLLLMGLILGLSMYVAFNISELDLLLLFSLYLFLSLKRSKGKNITLSLLSVSFAYIIEWLITWGVSDFVSIILSTEPVRTQWLFFLVLMILLIVLTSLSVWLSRHWLFPFILSHQKGRQFSYVLTGLVLVHQTYKLYVNHGDTHFLSLLILVFYLALGFLIFSVVQTFNKNEALSLTIETNKLEYELMAKYAAETKKQSLEMRKFRHDYINILSSIEYYLAEDKLDELKDFYYQHLRETKSLFENNMLRLTDLERIDSLKIKSILTTKLIAAQEKEIAVQLEISDIIPSELKVDPIILIRILGILLDNAIEELETLTTKKMTVAIFLLQEDVVFVIQNSARDEIEPLHQLKQPGFSTKGENRGLGLANVAELLTIEPHVLLETTISPNTFTQKLTIVKGV</sequence>
<dbReference type="PANTHER" id="PTHR40448:SF1">
    <property type="entry name" value="TWO-COMPONENT SENSOR HISTIDINE KINASE"/>
    <property type="match status" value="1"/>
</dbReference>
<evidence type="ECO:0000256" key="1">
    <source>
        <dbReference type="SAM" id="Phobius"/>
    </source>
</evidence>
<protein>
    <recommendedName>
        <fullName evidence="2">Sensor histidine kinase NatK-like C-terminal domain-containing protein</fullName>
    </recommendedName>
</protein>
<keyword evidence="1" id="KW-0812">Transmembrane</keyword>
<dbReference type="PANTHER" id="PTHR40448">
    <property type="entry name" value="TWO-COMPONENT SENSOR HISTIDINE KINASE"/>
    <property type="match status" value="1"/>
</dbReference>
<name>A0A429ZS08_9ENTE</name>
<keyword evidence="1" id="KW-0472">Membrane</keyword>
<feature type="transmembrane region" description="Helical" evidence="1">
    <location>
        <begin position="178"/>
        <end position="199"/>
    </location>
</feature>
<comment type="caution">
    <text evidence="3">The sequence shown here is derived from an EMBL/GenBank/DDBJ whole genome shotgun (WGS) entry which is preliminary data.</text>
</comment>
<dbReference type="Proteomes" id="UP000287239">
    <property type="component" value="Unassembled WGS sequence"/>
</dbReference>
<dbReference type="RefSeq" id="WP_126779206.1">
    <property type="nucleotide sequence ID" value="NZ_NGJU01000007.1"/>
</dbReference>
<keyword evidence="1" id="KW-1133">Transmembrane helix</keyword>
<proteinExistence type="predicted"/>
<feature type="domain" description="Sensor histidine kinase NatK-like C-terminal" evidence="2">
    <location>
        <begin position="330"/>
        <end position="430"/>
    </location>
</feature>
<evidence type="ECO:0000313" key="4">
    <source>
        <dbReference type="Proteomes" id="UP000287239"/>
    </source>
</evidence>
<feature type="transmembrane region" description="Helical" evidence="1">
    <location>
        <begin position="7"/>
        <end position="25"/>
    </location>
</feature>
<accession>A0A429ZS08</accession>
<dbReference type="InterPro" id="IPR032834">
    <property type="entry name" value="NatK-like_C"/>
</dbReference>
<organism evidence="3 4">
    <name type="scientific">Vagococcus salmoninarum</name>
    <dbReference type="NCBI Taxonomy" id="2739"/>
    <lineage>
        <taxon>Bacteria</taxon>
        <taxon>Bacillati</taxon>
        <taxon>Bacillota</taxon>
        <taxon>Bacilli</taxon>
        <taxon>Lactobacillales</taxon>
        <taxon>Enterococcaceae</taxon>
        <taxon>Vagococcus</taxon>
    </lineage>
</organism>
<evidence type="ECO:0000259" key="2">
    <source>
        <dbReference type="Pfam" id="PF14501"/>
    </source>
</evidence>